<dbReference type="InterPro" id="IPR011057">
    <property type="entry name" value="Mss4-like_sf"/>
</dbReference>
<evidence type="ECO:0000313" key="7">
    <source>
        <dbReference type="EMBL" id="MBB5753559.1"/>
    </source>
</evidence>
<evidence type="ECO:0000256" key="1">
    <source>
        <dbReference type="ARBA" id="ARBA00005495"/>
    </source>
</evidence>
<dbReference type="PROSITE" id="PS51891">
    <property type="entry name" value="CENP_V_GFA"/>
    <property type="match status" value="1"/>
</dbReference>
<dbReference type="EMBL" id="JACHOO010000005">
    <property type="protein sequence ID" value="MBB5753559.1"/>
    <property type="molecule type" value="Genomic_DNA"/>
</dbReference>
<evidence type="ECO:0000256" key="3">
    <source>
        <dbReference type="ARBA" id="ARBA00022833"/>
    </source>
</evidence>
<evidence type="ECO:0000259" key="6">
    <source>
        <dbReference type="PROSITE" id="PS51891"/>
    </source>
</evidence>
<organism evidence="7 8">
    <name type="scientific">Prosthecomicrobium pneumaticum</name>
    <dbReference type="NCBI Taxonomy" id="81895"/>
    <lineage>
        <taxon>Bacteria</taxon>
        <taxon>Pseudomonadati</taxon>
        <taxon>Pseudomonadota</taxon>
        <taxon>Alphaproteobacteria</taxon>
        <taxon>Hyphomicrobiales</taxon>
        <taxon>Kaistiaceae</taxon>
        <taxon>Prosthecomicrobium</taxon>
    </lineage>
</organism>
<keyword evidence="4" id="KW-0456">Lyase</keyword>
<gene>
    <name evidence="7" type="ORF">GGQ63_002629</name>
</gene>
<dbReference type="GO" id="GO:0016846">
    <property type="term" value="F:carbon-sulfur lyase activity"/>
    <property type="evidence" value="ECO:0007669"/>
    <property type="project" value="InterPro"/>
</dbReference>
<dbReference type="PANTHER" id="PTHR33337:SF40">
    <property type="entry name" value="CENP-V_GFA DOMAIN-CONTAINING PROTEIN-RELATED"/>
    <property type="match status" value="1"/>
</dbReference>
<dbReference type="Pfam" id="PF04828">
    <property type="entry name" value="GFA"/>
    <property type="match status" value="1"/>
</dbReference>
<reference evidence="7 8" key="1">
    <citation type="submission" date="2020-08" db="EMBL/GenBank/DDBJ databases">
        <title>Genomic Encyclopedia of Type Strains, Phase IV (KMG-IV): sequencing the most valuable type-strain genomes for metagenomic binning, comparative biology and taxonomic classification.</title>
        <authorList>
            <person name="Goeker M."/>
        </authorList>
    </citation>
    <scope>NUCLEOTIDE SEQUENCE [LARGE SCALE GENOMIC DNA]</scope>
    <source>
        <strain evidence="7 8">DSM 16268</strain>
    </source>
</reference>
<dbReference type="GO" id="GO:0046872">
    <property type="term" value="F:metal ion binding"/>
    <property type="evidence" value="ECO:0007669"/>
    <property type="project" value="UniProtKB-KW"/>
</dbReference>
<sequence>MTAPVLTGGCQCGAVRFRVTGALPPPSICHCRMCQKQFGAFYGPFVNVTMAELVWTRGARKRFQSSNIGHRGFCGDCGTPLTYEVPGEIALAIGAFDTPAVLKPAIQFAVEAKLPFVDALGGLPARTGAEDEALHPVLRTIVSYQHPDHDTAAWPDERPASVSDSRTEDPRKGRM</sequence>
<feature type="domain" description="CENP-V/GFA" evidence="6">
    <location>
        <begin position="6"/>
        <end position="111"/>
    </location>
</feature>
<keyword evidence="8" id="KW-1185">Reference proteome</keyword>
<dbReference type="PANTHER" id="PTHR33337">
    <property type="entry name" value="GFA DOMAIN-CONTAINING PROTEIN"/>
    <property type="match status" value="1"/>
</dbReference>
<dbReference type="Gene3D" id="3.90.1590.10">
    <property type="entry name" value="glutathione-dependent formaldehyde- activating enzyme (gfa)"/>
    <property type="match status" value="1"/>
</dbReference>
<protein>
    <recommendedName>
        <fullName evidence="6">CENP-V/GFA domain-containing protein</fullName>
    </recommendedName>
</protein>
<dbReference type="RefSeq" id="WP_183856506.1">
    <property type="nucleotide sequence ID" value="NZ_JACHOO010000005.1"/>
</dbReference>
<feature type="region of interest" description="Disordered" evidence="5">
    <location>
        <begin position="149"/>
        <end position="175"/>
    </location>
</feature>
<comment type="similarity">
    <text evidence="1">Belongs to the Gfa family.</text>
</comment>
<keyword evidence="3" id="KW-0862">Zinc</keyword>
<dbReference type="SUPFAM" id="SSF51316">
    <property type="entry name" value="Mss4-like"/>
    <property type="match status" value="1"/>
</dbReference>
<dbReference type="AlphaFoldDB" id="A0A7W9FMT2"/>
<comment type="caution">
    <text evidence="7">The sequence shown here is derived from an EMBL/GenBank/DDBJ whole genome shotgun (WGS) entry which is preliminary data.</text>
</comment>
<dbReference type="InterPro" id="IPR006913">
    <property type="entry name" value="CENP-V/GFA"/>
</dbReference>
<evidence type="ECO:0000256" key="4">
    <source>
        <dbReference type="ARBA" id="ARBA00023239"/>
    </source>
</evidence>
<accession>A0A7W9FMT2</accession>
<dbReference type="Proteomes" id="UP000523821">
    <property type="component" value="Unassembled WGS sequence"/>
</dbReference>
<proteinExistence type="inferred from homology"/>
<evidence type="ECO:0000313" key="8">
    <source>
        <dbReference type="Proteomes" id="UP000523821"/>
    </source>
</evidence>
<keyword evidence="2" id="KW-0479">Metal-binding</keyword>
<name>A0A7W9FMT2_9HYPH</name>
<evidence type="ECO:0000256" key="5">
    <source>
        <dbReference type="SAM" id="MobiDB-lite"/>
    </source>
</evidence>
<evidence type="ECO:0000256" key="2">
    <source>
        <dbReference type="ARBA" id="ARBA00022723"/>
    </source>
</evidence>